<feature type="compositionally biased region" description="Gly residues" evidence="1">
    <location>
        <begin position="1748"/>
        <end position="1759"/>
    </location>
</feature>
<dbReference type="Proteomes" id="UP000221165">
    <property type="component" value="Unassembled WGS sequence"/>
</dbReference>
<feature type="compositionally biased region" description="Acidic residues" evidence="1">
    <location>
        <begin position="293"/>
        <end position="303"/>
    </location>
</feature>
<feature type="compositionally biased region" description="Low complexity" evidence="1">
    <location>
        <begin position="960"/>
        <end position="969"/>
    </location>
</feature>
<feature type="compositionally biased region" description="Low complexity" evidence="1">
    <location>
        <begin position="899"/>
        <end position="915"/>
    </location>
</feature>
<dbReference type="VEuPathDB" id="ToxoDB:CSUI_001043"/>
<feature type="region of interest" description="Disordered" evidence="1">
    <location>
        <begin position="1367"/>
        <end position="1400"/>
    </location>
</feature>
<gene>
    <name evidence="2" type="ORF">CSUI_001043</name>
</gene>
<feature type="compositionally biased region" description="Basic and acidic residues" evidence="1">
    <location>
        <begin position="2144"/>
        <end position="2162"/>
    </location>
</feature>
<feature type="compositionally biased region" description="Basic and acidic residues" evidence="1">
    <location>
        <begin position="511"/>
        <end position="522"/>
    </location>
</feature>
<comment type="caution">
    <text evidence="2">The sequence shown here is derived from an EMBL/GenBank/DDBJ whole genome shotgun (WGS) entry which is preliminary data.</text>
</comment>
<feature type="region of interest" description="Disordered" evidence="1">
    <location>
        <begin position="1679"/>
        <end position="2402"/>
    </location>
</feature>
<feature type="compositionally biased region" description="Basic residues" evidence="1">
    <location>
        <begin position="1587"/>
        <end position="1597"/>
    </location>
</feature>
<dbReference type="RefSeq" id="XP_067926768.1">
    <property type="nucleotide sequence ID" value="XM_068061249.1"/>
</dbReference>
<feature type="compositionally biased region" description="Polar residues" evidence="1">
    <location>
        <begin position="2204"/>
        <end position="2217"/>
    </location>
</feature>
<feature type="region of interest" description="Disordered" evidence="1">
    <location>
        <begin position="1"/>
        <end position="181"/>
    </location>
</feature>
<feature type="compositionally biased region" description="Polar residues" evidence="1">
    <location>
        <begin position="693"/>
        <end position="705"/>
    </location>
</feature>
<evidence type="ECO:0000256" key="1">
    <source>
        <dbReference type="SAM" id="MobiDB-lite"/>
    </source>
</evidence>
<feature type="compositionally biased region" description="Polar residues" evidence="1">
    <location>
        <begin position="1803"/>
        <end position="1814"/>
    </location>
</feature>
<feature type="compositionally biased region" description="Basic and acidic residues" evidence="1">
    <location>
        <begin position="1815"/>
        <end position="1824"/>
    </location>
</feature>
<feature type="compositionally biased region" description="Basic and acidic residues" evidence="1">
    <location>
        <begin position="2336"/>
        <end position="2402"/>
    </location>
</feature>
<feature type="compositionally biased region" description="Basic residues" evidence="1">
    <location>
        <begin position="1229"/>
        <end position="1242"/>
    </location>
</feature>
<feature type="compositionally biased region" description="Low complexity" evidence="1">
    <location>
        <begin position="1696"/>
        <end position="1710"/>
    </location>
</feature>
<feature type="region of interest" description="Disordered" evidence="1">
    <location>
        <begin position="1166"/>
        <end position="1348"/>
    </location>
</feature>
<feature type="compositionally biased region" description="Basic and acidic residues" evidence="1">
    <location>
        <begin position="1380"/>
        <end position="1396"/>
    </location>
</feature>
<feature type="region of interest" description="Disordered" evidence="1">
    <location>
        <begin position="631"/>
        <end position="652"/>
    </location>
</feature>
<feature type="compositionally biased region" description="Basic and acidic residues" evidence="1">
    <location>
        <begin position="401"/>
        <end position="414"/>
    </location>
</feature>
<protein>
    <submittedName>
        <fullName evidence="2">Neurofilament triplet protein</fullName>
    </submittedName>
</protein>
<feature type="compositionally biased region" description="Low complexity" evidence="1">
    <location>
        <begin position="1786"/>
        <end position="1800"/>
    </location>
</feature>
<evidence type="ECO:0000313" key="2">
    <source>
        <dbReference type="EMBL" id="PHJ25096.1"/>
    </source>
</evidence>
<feature type="compositionally biased region" description="Low complexity" evidence="1">
    <location>
        <begin position="1736"/>
        <end position="1747"/>
    </location>
</feature>
<feature type="compositionally biased region" description="Basic and acidic residues" evidence="1">
    <location>
        <begin position="1171"/>
        <end position="1190"/>
    </location>
</feature>
<keyword evidence="3" id="KW-1185">Reference proteome</keyword>
<feature type="region of interest" description="Disordered" evidence="1">
    <location>
        <begin position="1011"/>
        <end position="1031"/>
    </location>
</feature>
<feature type="compositionally biased region" description="Basic and acidic residues" evidence="1">
    <location>
        <begin position="426"/>
        <end position="445"/>
    </location>
</feature>
<feature type="region of interest" description="Disordered" evidence="1">
    <location>
        <begin position="685"/>
        <end position="944"/>
    </location>
</feature>
<proteinExistence type="predicted"/>
<dbReference type="OrthoDB" id="332644at2759"/>
<feature type="compositionally biased region" description="Basic residues" evidence="1">
    <location>
        <begin position="567"/>
        <end position="578"/>
    </location>
</feature>
<feature type="compositionally biased region" description="Basic and acidic residues" evidence="1">
    <location>
        <begin position="1533"/>
        <end position="1546"/>
    </location>
</feature>
<feature type="region of interest" description="Disordered" evidence="1">
    <location>
        <begin position="1567"/>
        <end position="1657"/>
    </location>
</feature>
<feature type="compositionally biased region" description="Basic and acidic residues" evidence="1">
    <location>
        <begin position="2037"/>
        <end position="2055"/>
    </location>
</feature>
<name>A0A2C6LEJ8_9APIC</name>
<feature type="compositionally biased region" description="Low complexity" evidence="1">
    <location>
        <begin position="1892"/>
        <end position="1907"/>
    </location>
</feature>
<feature type="compositionally biased region" description="Basic and acidic residues" evidence="1">
    <location>
        <begin position="773"/>
        <end position="786"/>
    </location>
</feature>
<feature type="region of interest" description="Disordered" evidence="1">
    <location>
        <begin position="200"/>
        <end position="308"/>
    </location>
</feature>
<dbReference type="EMBL" id="MIGC01000421">
    <property type="protein sequence ID" value="PHJ25096.1"/>
    <property type="molecule type" value="Genomic_DNA"/>
</dbReference>
<feature type="region of interest" description="Disordered" evidence="1">
    <location>
        <begin position="960"/>
        <end position="988"/>
    </location>
</feature>
<organism evidence="2 3">
    <name type="scientific">Cystoisospora suis</name>
    <dbReference type="NCBI Taxonomy" id="483139"/>
    <lineage>
        <taxon>Eukaryota</taxon>
        <taxon>Sar</taxon>
        <taxon>Alveolata</taxon>
        <taxon>Apicomplexa</taxon>
        <taxon>Conoidasida</taxon>
        <taxon>Coccidia</taxon>
        <taxon>Eucoccidiorida</taxon>
        <taxon>Eimeriorina</taxon>
        <taxon>Sarcocystidae</taxon>
        <taxon>Cystoisospora</taxon>
    </lineage>
</organism>
<evidence type="ECO:0000313" key="3">
    <source>
        <dbReference type="Proteomes" id="UP000221165"/>
    </source>
</evidence>
<feature type="compositionally biased region" description="Basic and acidic residues" evidence="1">
    <location>
        <begin position="162"/>
        <end position="179"/>
    </location>
</feature>
<sequence length="2402" mass="258955">MEALSQTFQPGRPLPGTRLVASPSLGEQDSIRQRSSKCSTAAQEPVQACVVGGSNRGSSQNENGREAPETVRGPNSGGGIRSSLSSPGTSFAPRSTYLSRSLSDRKSKERSSRNEGSIADAFLDKGKNPRPSDQQLKEDRGAWPKSVPHVPAVSVCSTRSSVAEEHGSRRGVGGDKKGGFVESWTGAGRREFYLNGNAVGSMEEPRGHWSSRLSPSTMGVVSTASTVSSGAEEPDFEVLKRGPSIRNRSVISPLKWTRGGREKSEELRFSHRTDTASGPERGRVTPQGITSDQSEDGPGESESGEEKVKKGLLGKVIVNFVRRDQKHQDVSSEPISPAGEIIVNSDPAPESPVSEGKKNARVDPPTIQGQRVFCLPPSAWAVETAADAYRKEIRIRAAVEREKQKNREDEDARAYVRSVVFNPDEETQRWREEVQDRLDTFRPENRPFSTFSTPVPAFSPPASDHEESPRGEYLCPQPQGPPVGRDPSNTPSSDREQRGSEPETEGDGIEETVRRLGDKKCSADAPGTQKKTRWRRAAARPSARFSHGSRTERSQSSRSPPPPCPVFRHRRQVHRSRAHPPDCELFQPTRSPTGQEGRNSANMERGAYLVGSPSDFKNLRDMVYQERCPPDQTAVLRGGPPATPSRALNSSVVAANSNQKEILQKKEEIESKIIRFASPSLRAAENRAVEPASSPSPFFTRSNQGGRMGDDVARKKPHSHFSFPSSTPGALQPPSPTSFRDVTEREKVRERGTCVSAPLKPTTYCGGLACPGRESEDTGGHGHASDKGALPSGLPSNNPGRRGTSGACMNAPGKCVFPSSSPSSGCHQASSSTSRRSEGSGRLHHTKRPLSPQPATVTGKSLFQAEEAGTGPQRLREDSPPPSPAAWTSRPRPILALQSCPSSPNHPSSSWGRSSNCKTPTGSGFPRIVSSRPRPAFTVGELDKPSAVDPFCASMYPSFSSESPDLSSPLRQSGAGGSSWTPGLPSRSGPFRSVAARVREDSLPGAMSVNYRCANDSHTPQSTSTRRKVTPGGILALSATYEYLRNDENKGNKQQKPLSVGTAIFGSGHPRPSSHLEQTNPRSLQAEASRLQMEREKLREQQAKAAQEYLRAAALEASAKEDRTRAKNYNLLYHKEQKKSAVLGARVESMLAELEKARNDLKAAQQSLNDQKARMKQAEKESSNQDRNSEPRPSSPSAPVDPTRHRLKYTRHLVGPSSGESAREESRSPKKKKTTKMARKPRVPSTPSSASEDDSSVSTASLRSRPAIPRRPSPRTSFASRSHERELSPRPVHYQDCTPAESERGRPGKSSFLAVPENSITQPLSPSAVERGRRPSSASSASPYVIPAGEETKRTDVLALIPVNGSTGVTDPRFAGGESPRSRELFPSREHPHSPREPVIGPRSLDHPALSSEEFADLLQTLTGVGELLKPLARAAGHKSEQPSPFLDVPGVLEKLRVSRHVHPALDNLYHELWRLYFSVLRDDSGSGQQTSYAADKSHLSERSEEIPRRPSTEARRRKSTKQSRDRKKQRTTRKDKERIGERGDSPLGRELREYYEQLWCRGYPHEDEGVEDALDPSDAVLTEERRRRKKEKRRVKKQEERSRHRGMQLGVESSSKSRDLTPKTAGEAAAAEDGERRRRRKGSRGYEDAPVISNPANLLFCAPPLTILREPDRAHWYDDEVSSTSDGSLDEGPLSSRSRGTSARTRPGSASATPTVTRRNAGRTSRGTPLTSSHGGRTSAGAAYTAGGAGVTPRGGPGYTSAGTARTYYSPRGDAHRDSPTRLGRSASPYSRRSSTSKRLSGASSDQPISSAKGSEEQERRAGLDVSPVPFYLKGRPASGESGHADRFQAALEKSKKRAKERKEAVAKSSSLGTSLTPSERTSGKGEGGRSRFSGSPSPRSVGRGSVCSDFDSLRYPAGRRSPRSGSPSQADGGSLAGLTDEGVRGRRSPVGALGGLSGAQVRGSDYPLGGPESQRGRRGSNIDSQSPRSLAVYSERRISTASSARGKDDRHAASSDFCLESRVSPRPLGDFDTFAARHAERSQRRYSGRRRDSEDEFSPRGSRRSSERQRRSSRRRSVLRTFSGDSDTSDTEGRRTGRTPSRYGSHLKMNMGGGEYYPRSSRRSPRPSPRRQSEWELLSAAIREREEAEKGAGGDADSRQGVRVKQKRYSVQGGSGGINGAPVKTMRSLGEAAKPGVASSPPKATTVTGPTSTLLNARKPSVVGGTVAGKASPTGAQTEIPPVKGKDAPSAGLLSPPMPEVKLSTDTSKKEGVPSGVSPLPAGGVATPFKPPQDKPTPGLSSSPGGPGKEGAAGLSVKATMPQESKAPGVTSKDSIKKEGGKAGTDPKGKEQPAKDPADASSKGEDAKAEGGELLKFKSKGDSAKTGGKEAPNKAKLETE</sequence>
<feature type="compositionally biased region" description="Polar residues" evidence="1">
    <location>
        <begin position="82"/>
        <end position="101"/>
    </location>
</feature>
<feature type="region of interest" description="Disordered" evidence="1">
    <location>
        <begin position="401"/>
        <end position="605"/>
    </location>
</feature>
<feature type="compositionally biased region" description="Polar residues" evidence="1">
    <location>
        <begin position="818"/>
        <end position="829"/>
    </location>
</feature>
<feature type="compositionally biased region" description="Basic and acidic residues" evidence="1">
    <location>
        <begin position="741"/>
        <end position="752"/>
    </location>
</feature>
<feature type="compositionally biased region" description="Basic and acidic residues" evidence="1">
    <location>
        <begin position="102"/>
        <end position="113"/>
    </location>
</feature>
<feature type="compositionally biased region" description="Polar residues" evidence="1">
    <location>
        <begin position="1711"/>
        <end position="1735"/>
    </location>
</feature>
<feature type="region of interest" description="Disordered" evidence="1">
    <location>
        <begin position="1047"/>
        <end position="1081"/>
    </location>
</feature>
<accession>A0A2C6LEJ8</accession>
<feature type="compositionally biased region" description="Low complexity" evidence="1">
    <location>
        <begin position="1245"/>
        <end position="1267"/>
    </location>
</feature>
<feature type="compositionally biased region" description="Polar residues" evidence="1">
    <location>
        <begin position="588"/>
        <end position="602"/>
    </location>
</feature>
<feature type="compositionally biased region" description="Polar residues" evidence="1">
    <location>
        <begin position="1873"/>
        <end position="1882"/>
    </location>
</feature>
<feature type="region of interest" description="Disordered" evidence="1">
    <location>
        <begin position="1486"/>
        <end position="1546"/>
    </location>
</feature>
<feature type="compositionally biased region" description="Basic residues" evidence="1">
    <location>
        <begin position="2122"/>
        <end position="2131"/>
    </location>
</feature>
<feature type="compositionally biased region" description="Basic residues" evidence="1">
    <location>
        <begin position="1516"/>
        <end position="1532"/>
    </location>
</feature>
<feature type="compositionally biased region" description="Low complexity" evidence="1">
    <location>
        <begin position="216"/>
        <end position="231"/>
    </location>
</feature>
<feature type="region of interest" description="Disordered" evidence="1">
    <location>
        <begin position="323"/>
        <end position="365"/>
    </location>
</feature>
<feature type="compositionally biased region" description="Basic and acidic residues" evidence="1">
    <location>
        <begin position="1496"/>
        <end position="1515"/>
    </location>
</feature>
<feature type="non-terminal residue" evidence="2">
    <location>
        <position position="2402"/>
    </location>
</feature>
<dbReference type="GeneID" id="94424460"/>
<reference evidence="2 3" key="1">
    <citation type="journal article" date="2017" name="Int. J. Parasitol.">
        <title>The genome of the protozoan parasite Cystoisospora suis and a reverse vaccinology approach to identify vaccine candidates.</title>
        <authorList>
            <person name="Palmieri N."/>
            <person name="Shrestha A."/>
            <person name="Ruttkowski B."/>
            <person name="Beck T."/>
            <person name="Vogl C."/>
            <person name="Tomley F."/>
            <person name="Blake D.P."/>
            <person name="Joachim A."/>
        </authorList>
    </citation>
    <scope>NUCLEOTIDE SEQUENCE [LARGE SCALE GENOMIC DNA]</scope>
    <source>
        <strain evidence="2 3">Wien I</strain>
    </source>
</reference>
<feature type="compositionally biased region" description="Basic and acidic residues" evidence="1">
    <location>
        <begin position="259"/>
        <end position="274"/>
    </location>
</feature>